<dbReference type="EMBL" id="MJUW02000026">
    <property type="protein sequence ID" value="OQD46635.1"/>
    <property type="molecule type" value="Genomic_DNA"/>
</dbReference>
<gene>
    <name evidence="1" type="ORF">BIY37_02310</name>
</gene>
<comment type="caution">
    <text evidence="1">The sequence shown here is derived from an EMBL/GenBank/DDBJ whole genome shotgun (WGS) entry which is preliminary data.</text>
</comment>
<protein>
    <submittedName>
        <fullName evidence="1">Uncharacterized protein</fullName>
    </submittedName>
</protein>
<name>A0A1V6M2M7_9BACT</name>
<organism evidence="1 2">
    <name type="scientific">Candidatus Brocadia sapporoensis</name>
    <dbReference type="NCBI Taxonomy" id="392547"/>
    <lineage>
        <taxon>Bacteria</taxon>
        <taxon>Pseudomonadati</taxon>
        <taxon>Planctomycetota</taxon>
        <taxon>Candidatus Brocadiia</taxon>
        <taxon>Candidatus Brocadiales</taxon>
        <taxon>Candidatus Brocadiaceae</taxon>
        <taxon>Candidatus Brocadia</taxon>
    </lineage>
</organism>
<dbReference type="AlphaFoldDB" id="A0A1V6M2M7"/>
<accession>A0A1V6M2M7</accession>
<evidence type="ECO:0000313" key="2">
    <source>
        <dbReference type="Proteomes" id="UP000242219"/>
    </source>
</evidence>
<dbReference type="Proteomes" id="UP000242219">
    <property type="component" value="Unassembled WGS sequence"/>
</dbReference>
<proteinExistence type="predicted"/>
<reference evidence="1 2" key="1">
    <citation type="journal article" date="2016" name="Genome Announc.">
        <title>Draft Genome Sequence of the Anaerobic Ammonium-Oxidizing Bacterium 'Candidatus Brocadia sp. 40'.</title>
        <authorList>
            <person name="Ali M."/>
            <person name="Haroon M.F."/>
            <person name="Narita Y."/>
            <person name="Zhang L."/>
            <person name="Rangel Shaw D."/>
            <person name="Okabe S."/>
            <person name="Saikaly P.E."/>
        </authorList>
    </citation>
    <scope>NUCLEOTIDE SEQUENCE [LARGE SCALE GENOMIC DNA]</scope>
    <source>
        <strain evidence="1 2">40</strain>
    </source>
</reference>
<evidence type="ECO:0000313" key="1">
    <source>
        <dbReference type="EMBL" id="OQD46635.1"/>
    </source>
</evidence>
<sequence>MKPVPTAFNTRFLLEIFKKPNCYVFKKWNSNHGILYSAEEDGNGEVFLNIIITKSPGAFNV</sequence>
<keyword evidence="2" id="KW-1185">Reference proteome</keyword>